<feature type="transmembrane region" description="Helical" evidence="9">
    <location>
        <begin position="34"/>
        <end position="57"/>
    </location>
</feature>
<keyword evidence="5 9" id="KW-1133">Transmembrane helix</keyword>
<comment type="caution">
    <text evidence="11">The sequence shown here is derived from an EMBL/GenBank/DDBJ whole genome shotgun (WGS) entry which is preliminary data.</text>
</comment>
<proteinExistence type="inferred from homology"/>
<evidence type="ECO:0000256" key="3">
    <source>
        <dbReference type="ARBA" id="ARBA00022475"/>
    </source>
</evidence>
<dbReference type="GO" id="GO:0005886">
    <property type="term" value="C:plasma membrane"/>
    <property type="evidence" value="ECO:0007669"/>
    <property type="project" value="UniProtKB-SubCell"/>
</dbReference>
<keyword evidence="4 9" id="KW-0812">Transmembrane</keyword>
<sequence>MSRNTSYTLYCVWAVITSVSVPKMPQTTTRRVIFLMWVCYSLILSNIFQSFFTSFLIQPGSEKGITNIKQLLETDLVVYITVEVFTRILAVFSDTDLFNVTPKVKFNQTSIISKAIEKFCKREKSAIPAFDLDMKVNIKTYYQKGLYPCSFPHLTHSMKLLSFATHSPYSEAYNSKLMQYFQGGLFEHLYNVFNSSCTVPLHFLENFKRKVRVESGQNEEYFILNIQHLKFVFILFMCGNSISFVVFTLEIIYFKLKSKLNQ</sequence>
<keyword evidence="6 9" id="KW-0472">Membrane</keyword>
<dbReference type="Proteomes" id="UP001233999">
    <property type="component" value="Unassembled WGS sequence"/>
</dbReference>
<evidence type="ECO:0000256" key="6">
    <source>
        <dbReference type="ARBA" id="ARBA00023136"/>
    </source>
</evidence>
<keyword evidence="7" id="KW-0675">Receptor</keyword>
<comment type="subcellular location">
    <subcellularLocation>
        <location evidence="1">Cell membrane</location>
        <topology evidence="1">Multi-pass membrane protein</topology>
    </subcellularLocation>
</comment>
<evidence type="ECO:0000313" key="12">
    <source>
        <dbReference type="Proteomes" id="UP001233999"/>
    </source>
</evidence>
<keyword evidence="12" id="KW-1185">Reference proteome</keyword>
<keyword evidence="3" id="KW-1003">Cell membrane</keyword>
<feature type="domain" description="Ionotropic glutamate receptor C-terminal" evidence="10">
    <location>
        <begin position="4"/>
        <end position="239"/>
    </location>
</feature>
<evidence type="ECO:0000313" key="11">
    <source>
        <dbReference type="EMBL" id="KAJ9590196.1"/>
    </source>
</evidence>
<protein>
    <recommendedName>
        <fullName evidence="10">Ionotropic glutamate receptor C-terminal domain-containing protein</fullName>
    </recommendedName>
</protein>
<dbReference type="AlphaFoldDB" id="A0AAD8A0N2"/>
<name>A0AAD8A0N2_DIPPU</name>
<dbReference type="InterPro" id="IPR052192">
    <property type="entry name" value="Insect_Ionotropic_Sensory_Rcpt"/>
</dbReference>
<organism evidence="11 12">
    <name type="scientific">Diploptera punctata</name>
    <name type="common">Pacific beetle cockroach</name>
    <dbReference type="NCBI Taxonomy" id="6984"/>
    <lineage>
        <taxon>Eukaryota</taxon>
        <taxon>Metazoa</taxon>
        <taxon>Ecdysozoa</taxon>
        <taxon>Arthropoda</taxon>
        <taxon>Hexapoda</taxon>
        <taxon>Insecta</taxon>
        <taxon>Pterygota</taxon>
        <taxon>Neoptera</taxon>
        <taxon>Polyneoptera</taxon>
        <taxon>Dictyoptera</taxon>
        <taxon>Blattodea</taxon>
        <taxon>Blaberoidea</taxon>
        <taxon>Blaberidae</taxon>
        <taxon>Diplopterinae</taxon>
        <taxon>Diploptera</taxon>
    </lineage>
</organism>
<dbReference type="EMBL" id="JASPKZ010004547">
    <property type="protein sequence ID" value="KAJ9590196.1"/>
    <property type="molecule type" value="Genomic_DNA"/>
</dbReference>
<evidence type="ECO:0000259" key="10">
    <source>
        <dbReference type="Pfam" id="PF00060"/>
    </source>
</evidence>
<feature type="transmembrane region" description="Helical" evidence="9">
    <location>
        <begin position="231"/>
        <end position="254"/>
    </location>
</feature>
<keyword evidence="8" id="KW-0325">Glycoprotein</keyword>
<evidence type="ECO:0000256" key="5">
    <source>
        <dbReference type="ARBA" id="ARBA00022989"/>
    </source>
</evidence>
<comment type="similarity">
    <text evidence="2">Belongs to the glutamate-gated ion channel (TC 1.A.10.1) family.</text>
</comment>
<dbReference type="GO" id="GO:0050906">
    <property type="term" value="P:detection of stimulus involved in sensory perception"/>
    <property type="evidence" value="ECO:0007669"/>
    <property type="project" value="UniProtKB-ARBA"/>
</dbReference>
<dbReference type="GO" id="GO:0015276">
    <property type="term" value="F:ligand-gated monoatomic ion channel activity"/>
    <property type="evidence" value="ECO:0007669"/>
    <property type="project" value="InterPro"/>
</dbReference>
<dbReference type="Pfam" id="PF00060">
    <property type="entry name" value="Lig_chan"/>
    <property type="match status" value="1"/>
</dbReference>
<evidence type="ECO:0000256" key="9">
    <source>
        <dbReference type="SAM" id="Phobius"/>
    </source>
</evidence>
<reference evidence="11" key="1">
    <citation type="journal article" date="2023" name="IScience">
        <title>Live-bearing cockroach genome reveals convergent evolutionary mechanisms linked to viviparity in insects and beyond.</title>
        <authorList>
            <person name="Fouks B."/>
            <person name="Harrison M.C."/>
            <person name="Mikhailova A.A."/>
            <person name="Marchal E."/>
            <person name="English S."/>
            <person name="Carruthers M."/>
            <person name="Jennings E.C."/>
            <person name="Chiamaka E.L."/>
            <person name="Frigard R.A."/>
            <person name="Pippel M."/>
            <person name="Attardo G.M."/>
            <person name="Benoit J.B."/>
            <person name="Bornberg-Bauer E."/>
            <person name="Tobe S.S."/>
        </authorList>
    </citation>
    <scope>NUCLEOTIDE SEQUENCE</scope>
    <source>
        <strain evidence="11">Stay&amp;Tobe</strain>
    </source>
</reference>
<evidence type="ECO:0000256" key="4">
    <source>
        <dbReference type="ARBA" id="ARBA00022692"/>
    </source>
</evidence>
<dbReference type="Gene3D" id="1.10.287.70">
    <property type="match status" value="1"/>
</dbReference>
<evidence type="ECO:0000256" key="1">
    <source>
        <dbReference type="ARBA" id="ARBA00004651"/>
    </source>
</evidence>
<dbReference type="PANTHER" id="PTHR42643:SF30">
    <property type="entry name" value="IONOTROPIC RECEPTOR 40A-RELATED"/>
    <property type="match status" value="1"/>
</dbReference>
<dbReference type="PANTHER" id="PTHR42643">
    <property type="entry name" value="IONOTROPIC RECEPTOR 20A-RELATED"/>
    <property type="match status" value="1"/>
</dbReference>
<evidence type="ECO:0000256" key="8">
    <source>
        <dbReference type="ARBA" id="ARBA00023180"/>
    </source>
</evidence>
<reference evidence="11" key="2">
    <citation type="submission" date="2023-05" db="EMBL/GenBank/DDBJ databases">
        <authorList>
            <person name="Fouks B."/>
        </authorList>
    </citation>
    <scope>NUCLEOTIDE SEQUENCE</scope>
    <source>
        <strain evidence="11">Stay&amp;Tobe</strain>
        <tissue evidence="11">Testes</tissue>
    </source>
</reference>
<accession>A0AAD8A0N2</accession>
<dbReference type="InterPro" id="IPR001320">
    <property type="entry name" value="Iontro_rcpt_C"/>
</dbReference>
<evidence type="ECO:0000256" key="7">
    <source>
        <dbReference type="ARBA" id="ARBA00023170"/>
    </source>
</evidence>
<gene>
    <name evidence="11" type="ORF">L9F63_016685</name>
</gene>
<evidence type="ECO:0000256" key="2">
    <source>
        <dbReference type="ARBA" id="ARBA00008685"/>
    </source>
</evidence>